<organism evidence="10">
    <name type="scientific">candidate division WOR-3 bacterium</name>
    <dbReference type="NCBI Taxonomy" id="2052148"/>
    <lineage>
        <taxon>Bacteria</taxon>
        <taxon>Bacteria division WOR-3</taxon>
    </lineage>
</organism>
<dbReference type="GO" id="GO:0006508">
    <property type="term" value="P:proteolysis"/>
    <property type="evidence" value="ECO:0007669"/>
    <property type="project" value="UniProtKB-KW"/>
</dbReference>
<feature type="transmembrane region" description="Helical" evidence="7">
    <location>
        <begin position="152"/>
        <end position="173"/>
    </location>
</feature>
<evidence type="ECO:0000256" key="5">
    <source>
        <dbReference type="ARBA" id="ARBA00022989"/>
    </source>
</evidence>
<evidence type="ECO:0000256" key="7">
    <source>
        <dbReference type="SAM" id="Phobius"/>
    </source>
</evidence>
<feature type="transmembrane region" description="Helical" evidence="7">
    <location>
        <begin position="58"/>
        <end position="83"/>
    </location>
</feature>
<proteinExistence type="inferred from homology"/>
<evidence type="ECO:0000256" key="2">
    <source>
        <dbReference type="ARBA" id="ARBA00009045"/>
    </source>
</evidence>
<dbReference type="PANTHER" id="PTHR43731:SF14">
    <property type="entry name" value="PRESENILIN-ASSOCIATED RHOMBOID-LIKE PROTEIN, MITOCHONDRIAL"/>
    <property type="match status" value="1"/>
</dbReference>
<evidence type="ECO:0000256" key="6">
    <source>
        <dbReference type="ARBA" id="ARBA00023136"/>
    </source>
</evidence>
<dbReference type="Pfam" id="PF01694">
    <property type="entry name" value="Rhomboid"/>
    <property type="match status" value="1"/>
</dbReference>
<dbReference type="InterPro" id="IPR035952">
    <property type="entry name" value="Rhomboid-like_sf"/>
</dbReference>
<dbReference type="GO" id="GO:0004252">
    <property type="term" value="F:serine-type endopeptidase activity"/>
    <property type="evidence" value="ECO:0007669"/>
    <property type="project" value="InterPro"/>
</dbReference>
<feature type="transmembrane region" description="Helical" evidence="7">
    <location>
        <begin position="95"/>
        <end position="114"/>
    </location>
</feature>
<gene>
    <name evidence="10" type="ORF">ENT60_00505</name>
    <name evidence="9" type="ORF">ENU28_03310</name>
</gene>
<protein>
    <submittedName>
        <fullName evidence="10">Rhomboid family intramembrane serine protease</fullName>
    </submittedName>
</protein>
<keyword evidence="6 7" id="KW-0472">Membrane</keyword>
<feature type="transmembrane region" description="Helical" evidence="7">
    <location>
        <begin position="120"/>
        <end position="140"/>
    </location>
</feature>
<keyword evidence="3 7" id="KW-0812">Transmembrane</keyword>
<dbReference type="GO" id="GO:0016020">
    <property type="term" value="C:membrane"/>
    <property type="evidence" value="ECO:0007669"/>
    <property type="project" value="UniProtKB-SubCell"/>
</dbReference>
<evidence type="ECO:0000256" key="4">
    <source>
        <dbReference type="ARBA" id="ARBA00022801"/>
    </source>
</evidence>
<dbReference type="FunFam" id="1.20.1540.10:FF:000027">
    <property type="entry name" value="Rhomboid family intramembrane serine protease"/>
    <property type="match status" value="1"/>
</dbReference>
<comment type="similarity">
    <text evidence="2">Belongs to the peptidase S54 family.</text>
</comment>
<dbReference type="InterPro" id="IPR022764">
    <property type="entry name" value="Peptidase_S54_rhomboid_dom"/>
</dbReference>
<dbReference type="Gene3D" id="1.20.1540.10">
    <property type="entry name" value="Rhomboid-like"/>
    <property type="match status" value="1"/>
</dbReference>
<comment type="subcellular location">
    <subcellularLocation>
        <location evidence="1">Membrane</location>
        <topology evidence="1">Multi-pass membrane protein</topology>
    </subcellularLocation>
</comment>
<reference evidence="10" key="1">
    <citation type="journal article" date="2020" name="mSystems">
        <title>Genome- and Community-Level Interaction Insights into Carbon Utilization and Element Cycling Functions of Hydrothermarchaeota in Hydrothermal Sediment.</title>
        <authorList>
            <person name="Zhou Z."/>
            <person name="Liu Y."/>
            <person name="Xu W."/>
            <person name="Pan J."/>
            <person name="Luo Z.H."/>
            <person name="Li M."/>
        </authorList>
    </citation>
    <scope>NUCLEOTIDE SEQUENCE [LARGE SCALE GENOMIC DNA]</scope>
    <source>
        <strain evidence="10">SpSt-594</strain>
        <strain evidence="9">SpSt-655</strain>
    </source>
</reference>
<keyword evidence="4" id="KW-0378">Hydrolase</keyword>
<dbReference type="AlphaFoldDB" id="A0A7C4W6U6"/>
<keyword evidence="10" id="KW-0645">Protease</keyword>
<dbReference type="SUPFAM" id="SSF144091">
    <property type="entry name" value="Rhomboid-like"/>
    <property type="match status" value="1"/>
</dbReference>
<evidence type="ECO:0000256" key="3">
    <source>
        <dbReference type="ARBA" id="ARBA00022692"/>
    </source>
</evidence>
<dbReference type="InterPro" id="IPR050925">
    <property type="entry name" value="Rhomboid_protease_S54"/>
</dbReference>
<feature type="transmembrane region" description="Helical" evidence="7">
    <location>
        <begin position="15"/>
        <end position="38"/>
    </location>
</feature>
<feature type="transmembrane region" description="Helical" evidence="7">
    <location>
        <begin position="185"/>
        <end position="204"/>
    </location>
</feature>
<sequence>MIPLRDDIPSLKRPIFVYLIVIINVLIFLYELTLGAYLEDFILEYGIIPVSIINGERFSTLFTGMFLHGNFVHILGNMLYLWVFGDNVEDVFGHFWFLVMYFLSGLAGSFLHILRNPYSQVPMIGASGAISGVLGAYLVLFPNARILTLIPIGLFLRIALVPAFLFLGIWILLQFLYSSMGIPGVAWSAHIGGFIIGLIMGLFFRKRKKKIDYEIYDG</sequence>
<accession>A0A7C4W6U6</accession>
<evidence type="ECO:0000259" key="8">
    <source>
        <dbReference type="Pfam" id="PF01694"/>
    </source>
</evidence>
<dbReference type="EMBL" id="DSZH01000024">
    <property type="protein sequence ID" value="HGU47030.1"/>
    <property type="molecule type" value="Genomic_DNA"/>
</dbReference>
<dbReference type="EMBL" id="DTBX01000118">
    <property type="protein sequence ID" value="HGQ55478.1"/>
    <property type="molecule type" value="Genomic_DNA"/>
</dbReference>
<evidence type="ECO:0000256" key="1">
    <source>
        <dbReference type="ARBA" id="ARBA00004141"/>
    </source>
</evidence>
<name>A0A7C4W6U6_UNCW3</name>
<evidence type="ECO:0000313" key="9">
    <source>
        <dbReference type="EMBL" id="HGQ55478.1"/>
    </source>
</evidence>
<comment type="caution">
    <text evidence="10">The sequence shown here is derived from an EMBL/GenBank/DDBJ whole genome shotgun (WGS) entry which is preliminary data.</text>
</comment>
<feature type="domain" description="Peptidase S54 rhomboid" evidence="8">
    <location>
        <begin position="57"/>
        <end position="206"/>
    </location>
</feature>
<evidence type="ECO:0000313" key="10">
    <source>
        <dbReference type="EMBL" id="HGU47030.1"/>
    </source>
</evidence>
<keyword evidence="5 7" id="KW-1133">Transmembrane helix</keyword>
<dbReference type="PANTHER" id="PTHR43731">
    <property type="entry name" value="RHOMBOID PROTEASE"/>
    <property type="match status" value="1"/>
</dbReference>